<sequence>RLAVDFDGDGRRDLVDSVPDALASTANFLSKAGWRSGMAWGYEVKLPQGFDTSRSGRRLKQPMSSWTSRGVLRVDGSTLPAGTAPAALLLPAGAQGPAFIVTRNFRRHLLLQRGRKLCAGYRPPVRPAARRRPIRHALADR</sequence>
<name>A0A060BTC7_9BORD</name>
<dbReference type="EMBL" id="KF118625">
    <property type="protein sequence ID" value="AIA85887.1"/>
    <property type="molecule type" value="Genomic_DNA"/>
</dbReference>
<dbReference type="SUPFAM" id="SSF53955">
    <property type="entry name" value="Lysozyme-like"/>
    <property type="match status" value="1"/>
</dbReference>
<dbReference type="InterPro" id="IPR043426">
    <property type="entry name" value="MltB-like"/>
</dbReference>
<dbReference type="PANTHER" id="PTHR30163">
    <property type="entry name" value="MEMBRANE-BOUND LYTIC MUREIN TRANSGLYCOSYLASE B"/>
    <property type="match status" value="1"/>
</dbReference>
<feature type="domain" description="Transglycosylase SLT" evidence="1">
    <location>
        <begin position="2"/>
        <end position="106"/>
    </location>
</feature>
<reference evidence="2" key="1">
    <citation type="journal article" date="2013" name="Environ. Microbiol.">
        <title>Seasonally variable intestinal metagenomes of the red palm weevil (Rhynchophorus ferrugineus).</title>
        <authorList>
            <person name="Jia S."/>
            <person name="Zhang X."/>
            <person name="Zhang G."/>
            <person name="Yin A."/>
            <person name="Zhang S."/>
            <person name="Li F."/>
            <person name="Wang L."/>
            <person name="Zhao D."/>
            <person name="Yun Q."/>
            <person name="Tala"/>
            <person name="Wang J."/>
            <person name="Sun G."/>
            <person name="Baabdullah M."/>
            <person name="Yu X."/>
            <person name="Hu S."/>
            <person name="Al-Mssallem I.S."/>
            <person name="Yu J."/>
        </authorList>
    </citation>
    <scope>NUCLEOTIDE SEQUENCE</scope>
</reference>
<dbReference type="Gene3D" id="1.10.530.10">
    <property type="match status" value="1"/>
</dbReference>
<organism evidence="2">
    <name type="scientific">uncultured Bordetella sp</name>
    <dbReference type="NCBI Taxonomy" id="296836"/>
    <lineage>
        <taxon>Bacteria</taxon>
        <taxon>Pseudomonadati</taxon>
        <taxon>Pseudomonadota</taxon>
        <taxon>Betaproteobacteria</taxon>
        <taxon>Burkholderiales</taxon>
        <taxon>Alcaligenaceae</taxon>
        <taxon>Bordetella</taxon>
        <taxon>environmental samples</taxon>
    </lineage>
</organism>
<proteinExistence type="predicted"/>
<dbReference type="AlphaFoldDB" id="A0A060BTC7"/>
<dbReference type="GO" id="GO:0008933">
    <property type="term" value="F:peptidoglycan lytic transglycosylase activity"/>
    <property type="evidence" value="ECO:0007669"/>
    <property type="project" value="TreeGrafter"/>
</dbReference>
<accession>A0A060BTC7</accession>
<dbReference type="Pfam" id="PF13406">
    <property type="entry name" value="SLT_2"/>
    <property type="match status" value="1"/>
</dbReference>
<dbReference type="InterPro" id="IPR031304">
    <property type="entry name" value="SLT_2"/>
</dbReference>
<dbReference type="InterPro" id="IPR023346">
    <property type="entry name" value="Lysozyme-like_dom_sf"/>
</dbReference>
<evidence type="ECO:0000313" key="2">
    <source>
        <dbReference type="EMBL" id="AIA85887.1"/>
    </source>
</evidence>
<evidence type="ECO:0000259" key="1">
    <source>
        <dbReference type="Pfam" id="PF13406"/>
    </source>
</evidence>
<dbReference type="GO" id="GO:0009253">
    <property type="term" value="P:peptidoglycan catabolic process"/>
    <property type="evidence" value="ECO:0007669"/>
    <property type="project" value="TreeGrafter"/>
</dbReference>
<dbReference type="PANTHER" id="PTHR30163:SF10">
    <property type="entry name" value="TRANSGLYCOLASE-RELATED"/>
    <property type="match status" value="1"/>
</dbReference>
<feature type="non-terminal residue" evidence="2">
    <location>
        <position position="1"/>
    </location>
</feature>
<protein>
    <submittedName>
        <fullName evidence="2">CAZy families GH103 protein</fullName>
    </submittedName>
</protein>